<dbReference type="Proteomes" id="UP000623687">
    <property type="component" value="Unassembled WGS sequence"/>
</dbReference>
<proteinExistence type="predicted"/>
<dbReference type="AlphaFoldDB" id="A0A8H6ZNN8"/>
<keyword evidence="2" id="KW-1185">Reference proteome</keyword>
<evidence type="ECO:0000313" key="2">
    <source>
        <dbReference type="Proteomes" id="UP000623687"/>
    </source>
</evidence>
<protein>
    <submittedName>
        <fullName evidence="1">Uncharacterized protein</fullName>
    </submittedName>
</protein>
<sequence length="207" mass="22961">MSLANRARILDAAQRIAAVLNKNNKKYILMGGGASIIQGNKRRTKDLDINLLEINDRLIADMAAAGISIRPNRKIPQRWSATIPESSPGAMNATSVDIALKPDIRDVFEHAELVDGVMVAGLHLLLVDKIKTASTRSDGKGGKIVNDMNDIFFCLSEMEHRNAAYVPDKLKATLTPDIWENFWARAKVEGDIATYEDWLRNYAGLSW</sequence>
<dbReference type="InterPro" id="IPR043519">
    <property type="entry name" value="NT_sf"/>
</dbReference>
<name>A0A8H6ZNN8_PLEOS</name>
<evidence type="ECO:0000313" key="1">
    <source>
        <dbReference type="EMBL" id="KAF7425953.1"/>
    </source>
</evidence>
<gene>
    <name evidence="1" type="ORF">PC9H_008315</name>
</gene>
<organism evidence="1 2">
    <name type="scientific">Pleurotus ostreatus</name>
    <name type="common">Oyster mushroom</name>
    <name type="synonym">White-rot fungus</name>
    <dbReference type="NCBI Taxonomy" id="5322"/>
    <lineage>
        <taxon>Eukaryota</taxon>
        <taxon>Fungi</taxon>
        <taxon>Dikarya</taxon>
        <taxon>Basidiomycota</taxon>
        <taxon>Agaricomycotina</taxon>
        <taxon>Agaricomycetes</taxon>
        <taxon>Agaricomycetidae</taxon>
        <taxon>Agaricales</taxon>
        <taxon>Pleurotineae</taxon>
        <taxon>Pleurotaceae</taxon>
        <taxon>Pleurotus</taxon>
    </lineage>
</organism>
<dbReference type="OrthoDB" id="2832808at2759"/>
<dbReference type="Gene3D" id="3.30.460.40">
    <property type="match status" value="1"/>
</dbReference>
<comment type="caution">
    <text evidence="1">The sequence shown here is derived from an EMBL/GenBank/DDBJ whole genome shotgun (WGS) entry which is preliminary data.</text>
</comment>
<dbReference type="SUPFAM" id="SSF81301">
    <property type="entry name" value="Nucleotidyltransferase"/>
    <property type="match status" value="1"/>
</dbReference>
<dbReference type="EMBL" id="JACETU010000006">
    <property type="protein sequence ID" value="KAF7425953.1"/>
    <property type="molecule type" value="Genomic_DNA"/>
</dbReference>
<accession>A0A8H6ZNN8</accession>
<reference evidence="1" key="1">
    <citation type="submission" date="2019-07" db="EMBL/GenBank/DDBJ databases">
        <authorList>
            <person name="Palmer J.M."/>
        </authorList>
    </citation>
    <scope>NUCLEOTIDE SEQUENCE</scope>
    <source>
        <strain evidence="1">PC9</strain>
    </source>
</reference>
<dbReference type="VEuPathDB" id="FungiDB:PC9H_008315"/>
<dbReference type="RefSeq" id="XP_036629257.1">
    <property type="nucleotide sequence ID" value="XM_036777829.1"/>
</dbReference>
<dbReference type="GeneID" id="59378133"/>